<dbReference type="InterPro" id="IPR036514">
    <property type="entry name" value="SGNH_hydro_sf"/>
</dbReference>
<keyword evidence="4" id="KW-1185">Reference proteome</keyword>
<dbReference type="InterPro" id="IPR013830">
    <property type="entry name" value="SGNH_hydro"/>
</dbReference>
<dbReference type="Pfam" id="PF13472">
    <property type="entry name" value="Lipase_GDSL_2"/>
    <property type="match status" value="1"/>
</dbReference>
<keyword evidence="1" id="KW-0812">Transmembrane</keyword>
<evidence type="ECO:0000256" key="1">
    <source>
        <dbReference type="SAM" id="Phobius"/>
    </source>
</evidence>
<sequence length="278" mass="31360">MKKGRLIVIVFLFLIIGSIFIATLLTNPFQSNLSNNDKNTEIKKESLHIVAIGDSLTEGIGDATKGGGYVPIVADLLEETDVYKEVTTSNYGKNGDRSDQVLKRFHESKSIQEDIASANIVVLTVGGNDIIKTFKQVFLTATEESFILPEKAYQVNLRALLADFKKLNPKLEVYVFGVYNPYYVYFPEITEMQNIVDKWNKTTQEIVNETDNATFISTVDLFNPTIKQDEVKNILMDEENSDGSEINNPYLYEKDLFHPNKAGYELMGEVLFQAIEAE</sequence>
<feature type="transmembrane region" description="Helical" evidence="1">
    <location>
        <begin position="7"/>
        <end position="25"/>
    </location>
</feature>
<feature type="domain" description="SGNH hydrolase-type esterase" evidence="2">
    <location>
        <begin position="51"/>
        <end position="266"/>
    </location>
</feature>
<reference evidence="4" key="1">
    <citation type="submission" date="2016-11" db="EMBL/GenBank/DDBJ databases">
        <authorList>
            <person name="Varghese N."/>
            <person name="Submissions S."/>
        </authorList>
    </citation>
    <scope>NUCLEOTIDE SEQUENCE [LARGE SCALE GENOMIC DNA]</scope>
    <source>
        <strain evidence="4">313</strain>
    </source>
</reference>
<keyword evidence="1" id="KW-0472">Membrane</keyword>
<dbReference type="OrthoDB" id="252349at2"/>
<dbReference type="SUPFAM" id="SSF52266">
    <property type="entry name" value="SGNH hydrolase"/>
    <property type="match status" value="1"/>
</dbReference>
<dbReference type="PANTHER" id="PTHR30383:SF27">
    <property type="entry name" value="SPORE GERMINATION LIPASE LIPC"/>
    <property type="match status" value="1"/>
</dbReference>
<proteinExistence type="predicted"/>
<keyword evidence="1" id="KW-1133">Transmembrane helix</keyword>
<dbReference type="AlphaFoldDB" id="A0A1N6GWQ7"/>
<gene>
    <name evidence="3" type="ORF">SAMN05878443_1475</name>
</gene>
<dbReference type="Proteomes" id="UP000184758">
    <property type="component" value="Unassembled WGS sequence"/>
</dbReference>
<dbReference type="EMBL" id="FSRN01000001">
    <property type="protein sequence ID" value="SIO11946.1"/>
    <property type="molecule type" value="Genomic_DNA"/>
</dbReference>
<dbReference type="GO" id="GO:0004622">
    <property type="term" value="F:phosphatidylcholine lysophospholipase activity"/>
    <property type="evidence" value="ECO:0007669"/>
    <property type="project" value="TreeGrafter"/>
</dbReference>
<dbReference type="RefSeq" id="WP_034548571.1">
    <property type="nucleotide sequence ID" value="NZ_FSRN01000001.1"/>
</dbReference>
<evidence type="ECO:0000313" key="3">
    <source>
        <dbReference type="EMBL" id="SIO11946.1"/>
    </source>
</evidence>
<protein>
    <submittedName>
        <fullName evidence="3">Lysophospholipase L1</fullName>
    </submittedName>
</protein>
<dbReference type="STRING" id="28230.SAMN05878443_1475"/>
<accession>A0A1N6GWQ7</accession>
<dbReference type="Gene3D" id="3.40.50.1110">
    <property type="entry name" value="SGNH hydrolase"/>
    <property type="match status" value="1"/>
</dbReference>
<dbReference type="eggNOG" id="COG2755">
    <property type="taxonomic scope" value="Bacteria"/>
</dbReference>
<dbReference type="InterPro" id="IPR051532">
    <property type="entry name" value="Ester_Hydrolysis_Enzymes"/>
</dbReference>
<name>A0A1N6GWQ7_9LACT</name>
<organism evidence="3 4">
    <name type="scientific">Carnobacterium alterfunditum</name>
    <dbReference type="NCBI Taxonomy" id="28230"/>
    <lineage>
        <taxon>Bacteria</taxon>
        <taxon>Bacillati</taxon>
        <taxon>Bacillota</taxon>
        <taxon>Bacilli</taxon>
        <taxon>Lactobacillales</taxon>
        <taxon>Carnobacteriaceae</taxon>
        <taxon>Carnobacterium</taxon>
    </lineage>
</organism>
<evidence type="ECO:0000259" key="2">
    <source>
        <dbReference type="Pfam" id="PF13472"/>
    </source>
</evidence>
<dbReference type="PANTHER" id="PTHR30383">
    <property type="entry name" value="THIOESTERASE 1/PROTEASE 1/LYSOPHOSPHOLIPASE L1"/>
    <property type="match status" value="1"/>
</dbReference>
<evidence type="ECO:0000313" key="4">
    <source>
        <dbReference type="Proteomes" id="UP000184758"/>
    </source>
</evidence>
<dbReference type="CDD" id="cd04506">
    <property type="entry name" value="SGNH_hydrolase_YpmR_like"/>
    <property type="match status" value="1"/>
</dbReference>